<organism evidence="2 3">
    <name type="scientific">Amanita muscaria (strain Koide BX008)</name>
    <dbReference type="NCBI Taxonomy" id="946122"/>
    <lineage>
        <taxon>Eukaryota</taxon>
        <taxon>Fungi</taxon>
        <taxon>Dikarya</taxon>
        <taxon>Basidiomycota</taxon>
        <taxon>Agaricomycotina</taxon>
        <taxon>Agaricomycetes</taxon>
        <taxon>Agaricomycetidae</taxon>
        <taxon>Agaricales</taxon>
        <taxon>Pluteineae</taxon>
        <taxon>Amanitaceae</taxon>
        <taxon>Amanita</taxon>
    </lineage>
</organism>
<proteinExistence type="predicted"/>
<sequence length="60" mass="6304">MEGDVAGNPELIIATPHQRSAYTASTCGVQDKYSPASGFSSVTDLRSVSRDKGSQVLTES</sequence>
<dbReference type="HOGENOM" id="CLU_2947932_0_0_1"/>
<gene>
    <name evidence="2" type="ORF">M378DRAFT_160478</name>
</gene>
<name>A0A0C2WYL7_AMAMK</name>
<dbReference type="Proteomes" id="UP000054549">
    <property type="component" value="Unassembled WGS sequence"/>
</dbReference>
<evidence type="ECO:0000313" key="2">
    <source>
        <dbReference type="EMBL" id="KIL66922.1"/>
    </source>
</evidence>
<dbReference type="InParanoid" id="A0A0C2WYL7"/>
<feature type="non-terminal residue" evidence="2">
    <location>
        <position position="60"/>
    </location>
</feature>
<dbReference type="EMBL" id="KN818234">
    <property type="protein sequence ID" value="KIL66922.1"/>
    <property type="molecule type" value="Genomic_DNA"/>
</dbReference>
<protein>
    <submittedName>
        <fullName evidence="2">Uncharacterized protein</fullName>
    </submittedName>
</protein>
<dbReference type="AlphaFoldDB" id="A0A0C2WYL7"/>
<reference evidence="2 3" key="1">
    <citation type="submission" date="2014-04" db="EMBL/GenBank/DDBJ databases">
        <title>Evolutionary Origins and Diversification of the Mycorrhizal Mutualists.</title>
        <authorList>
            <consortium name="DOE Joint Genome Institute"/>
            <consortium name="Mycorrhizal Genomics Consortium"/>
            <person name="Kohler A."/>
            <person name="Kuo A."/>
            <person name="Nagy L.G."/>
            <person name="Floudas D."/>
            <person name="Copeland A."/>
            <person name="Barry K.W."/>
            <person name="Cichocki N."/>
            <person name="Veneault-Fourrey C."/>
            <person name="LaButti K."/>
            <person name="Lindquist E.A."/>
            <person name="Lipzen A."/>
            <person name="Lundell T."/>
            <person name="Morin E."/>
            <person name="Murat C."/>
            <person name="Riley R."/>
            <person name="Ohm R."/>
            <person name="Sun H."/>
            <person name="Tunlid A."/>
            <person name="Henrissat B."/>
            <person name="Grigoriev I.V."/>
            <person name="Hibbett D.S."/>
            <person name="Martin F."/>
        </authorList>
    </citation>
    <scope>NUCLEOTIDE SEQUENCE [LARGE SCALE GENOMIC DNA]</scope>
    <source>
        <strain evidence="2 3">Koide BX008</strain>
    </source>
</reference>
<evidence type="ECO:0000256" key="1">
    <source>
        <dbReference type="SAM" id="MobiDB-lite"/>
    </source>
</evidence>
<accession>A0A0C2WYL7</accession>
<keyword evidence="3" id="KW-1185">Reference proteome</keyword>
<evidence type="ECO:0000313" key="3">
    <source>
        <dbReference type="Proteomes" id="UP000054549"/>
    </source>
</evidence>
<feature type="region of interest" description="Disordered" evidence="1">
    <location>
        <begin position="40"/>
        <end position="60"/>
    </location>
</feature>